<sequence>MMGALGLWLLRNWKLVLGVVGVVGLLGLFGVMRLELAAARLKADQAATKTTQQTLRAEAAEAEVMRQKGFVSELGAVNQRNAALMADYQKRLAMQQEAADKATQSLANLKRSYAVAIEEIRNAKQQAVPLSASARSGLARLWCLQQRQGDFDACPGD</sequence>
<dbReference type="RefSeq" id="WP_320509981.1">
    <property type="nucleotide sequence ID" value="NZ_JAXCLW010000006.1"/>
</dbReference>
<keyword evidence="2" id="KW-1133">Transmembrane helix</keyword>
<keyword evidence="4" id="KW-1185">Reference proteome</keyword>
<evidence type="ECO:0000256" key="2">
    <source>
        <dbReference type="SAM" id="Phobius"/>
    </source>
</evidence>
<keyword evidence="1" id="KW-0175">Coiled coil</keyword>
<evidence type="ECO:0000256" key="1">
    <source>
        <dbReference type="SAM" id="Coils"/>
    </source>
</evidence>
<name>A0ABU5EEU4_9PROT</name>
<evidence type="ECO:0000313" key="3">
    <source>
        <dbReference type="EMBL" id="MDY0884908.1"/>
    </source>
</evidence>
<reference evidence="3 4" key="1">
    <citation type="journal article" date="2016" name="Antonie Van Leeuwenhoek">
        <title>Dongia soli sp. nov., isolated from soil from Dokdo, Korea.</title>
        <authorList>
            <person name="Kim D.U."/>
            <person name="Lee H."/>
            <person name="Kim H."/>
            <person name="Kim S.G."/>
            <person name="Ka J.O."/>
        </authorList>
    </citation>
    <scope>NUCLEOTIDE SEQUENCE [LARGE SCALE GENOMIC DNA]</scope>
    <source>
        <strain evidence="3 4">D78</strain>
    </source>
</reference>
<gene>
    <name evidence="3" type="ORF">SMD27_18835</name>
</gene>
<feature type="transmembrane region" description="Helical" evidence="2">
    <location>
        <begin position="12"/>
        <end position="32"/>
    </location>
</feature>
<proteinExistence type="predicted"/>
<feature type="coiled-coil region" evidence="1">
    <location>
        <begin position="85"/>
        <end position="126"/>
    </location>
</feature>
<keyword evidence="2" id="KW-0812">Transmembrane</keyword>
<accession>A0ABU5EEU4</accession>
<keyword evidence="2" id="KW-0472">Membrane</keyword>
<organism evidence="3 4">
    <name type="scientific">Dongia soli</name>
    <dbReference type="NCBI Taxonomy" id="600628"/>
    <lineage>
        <taxon>Bacteria</taxon>
        <taxon>Pseudomonadati</taxon>
        <taxon>Pseudomonadota</taxon>
        <taxon>Alphaproteobacteria</taxon>
        <taxon>Rhodospirillales</taxon>
        <taxon>Dongiaceae</taxon>
        <taxon>Dongia</taxon>
    </lineage>
</organism>
<evidence type="ECO:0000313" key="4">
    <source>
        <dbReference type="Proteomes" id="UP001279642"/>
    </source>
</evidence>
<comment type="caution">
    <text evidence="3">The sequence shown here is derived from an EMBL/GenBank/DDBJ whole genome shotgun (WGS) entry which is preliminary data.</text>
</comment>
<protein>
    <submittedName>
        <fullName evidence="3">Uncharacterized protein</fullName>
    </submittedName>
</protein>
<dbReference type="EMBL" id="JAXCLW010000006">
    <property type="protein sequence ID" value="MDY0884908.1"/>
    <property type="molecule type" value="Genomic_DNA"/>
</dbReference>
<dbReference type="Proteomes" id="UP001279642">
    <property type="component" value="Unassembled WGS sequence"/>
</dbReference>